<protein>
    <submittedName>
        <fullName evidence="2">CLUMA_CG018288, isoform A</fullName>
    </submittedName>
</protein>
<proteinExistence type="predicted"/>
<feature type="signal peptide" evidence="1">
    <location>
        <begin position="1"/>
        <end position="16"/>
    </location>
</feature>
<keyword evidence="1" id="KW-0732">Signal</keyword>
<reference evidence="2 3" key="1">
    <citation type="submission" date="2015-04" db="EMBL/GenBank/DDBJ databases">
        <authorList>
            <person name="Syromyatnikov M.Y."/>
            <person name="Popov V.N."/>
        </authorList>
    </citation>
    <scope>NUCLEOTIDE SEQUENCE [LARGE SCALE GENOMIC DNA]</scope>
</reference>
<dbReference type="EMBL" id="CVRI01000064">
    <property type="protein sequence ID" value="CRL05287.1"/>
    <property type="molecule type" value="Genomic_DNA"/>
</dbReference>
<name>A0A1J1IYR1_9DIPT</name>
<gene>
    <name evidence="2" type="ORF">CLUMA_CG018288</name>
</gene>
<dbReference type="AlphaFoldDB" id="A0A1J1IYR1"/>
<organism evidence="2 3">
    <name type="scientific">Clunio marinus</name>
    <dbReference type="NCBI Taxonomy" id="568069"/>
    <lineage>
        <taxon>Eukaryota</taxon>
        <taxon>Metazoa</taxon>
        <taxon>Ecdysozoa</taxon>
        <taxon>Arthropoda</taxon>
        <taxon>Hexapoda</taxon>
        <taxon>Insecta</taxon>
        <taxon>Pterygota</taxon>
        <taxon>Neoptera</taxon>
        <taxon>Endopterygota</taxon>
        <taxon>Diptera</taxon>
        <taxon>Nematocera</taxon>
        <taxon>Chironomoidea</taxon>
        <taxon>Chironomidae</taxon>
        <taxon>Clunio</taxon>
    </lineage>
</organism>
<dbReference type="Proteomes" id="UP000183832">
    <property type="component" value="Unassembled WGS sequence"/>
</dbReference>
<evidence type="ECO:0000313" key="2">
    <source>
        <dbReference type="EMBL" id="CRL05287.1"/>
    </source>
</evidence>
<accession>A0A1J1IYR1</accession>
<feature type="chain" id="PRO_5012339718" evidence="1">
    <location>
        <begin position="17"/>
        <end position="268"/>
    </location>
</feature>
<sequence>MKLFITFIFIFCVCHALPSVENSPLIVGGDDAVEGAAPFMVSVQSVAIVISRQKISNHPPLYIGSDVISFADQVRSLGLIIDCQLTWKNHVDKIYCNAMASIQTLRKSIKITPEKTRKLLINSLVMPQILYCSNIFMGCNRSCWATISLIFNACLRYAFDLKKFESISPYRNKLLECSIENYVQYRACLFLFQLLKNKQPEYLYREINFPRFPRNRALSFPDMRKTKQSDCSFFVYGVRLWNSLSSEIRLLESVTEFRSQCMGHFSDT</sequence>
<keyword evidence="3" id="KW-1185">Reference proteome</keyword>
<dbReference type="OrthoDB" id="6538161at2759"/>
<evidence type="ECO:0000256" key="1">
    <source>
        <dbReference type="SAM" id="SignalP"/>
    </source>
</evidence>
<evidence type="ECO:0000313" key="3">
    <source>
        <dbReference type="Proteomes" id="UP000183832"/>
    </source>
</evidence>